<proteinExistence type="predicted"/>
<evidence type="ECO:0000313" key="1">
    <source>
        <dbReference type="EMBL" id="KAH3819481.1"/>
    </source>
</evidence>
<reference evidence="1" key="1">
    <citation type="journal article" date="2019" name="bioRxiv">
        <title>The Genome of the Zebra Mussel, Dreissena polymorpha: A Resource for Invasive Species Research.</title>
        <authorList>
            <person name="McCartney M.A."/>
            <person name="Auch B."/>
            <person name="Kono T."/>
            <person name="Mallez S."/>
            <person name="Zhang Y."/>
            <person name="Obille A."/>
            <person name="Becker A."/>
            <person name="Abrahante J.E."/>
            <person name="Garbe J."/>
            <person name="Badalamenti J.P."/>
            <person name="Herman A."/>
            <person name="Mangelson H."/>
            <person name="Liachko I."/>
            <person name="Sullivan S."/>
            <person name="Sone E.D."/>
            <person name="Koren S."/>
            <person name="Silverstein K.A.T."/>
            <person name="Beckman K.B."/>
            <person name="Gohl D.M."/>
        </authorList>
    </citation>
    <scope>NUCLEOTIDE SEQUENCE</scope>
    <source>
        <strain evidence="1">Duluth1</strain>
        <tissue evidence="1">Whole animal</tissue>
    </source>
</reference>
<dbReference type="AlphaFoldDB" id="A0A9D4GLA2"/>
<evidence type="ECO:0000313" key="2">
    <source>
        <dbReference type="Proteomes" id="UP000828390"/>
    </source>
</evidence>
<dbReference type="EMBL" id="JAIWYP010000005">
    <property type="protein sequence ID" value="KAH3819481.1"/>
    <property type="molecule type" value="Genomic_DNA"/>
</dbReference>
<keyword evidence="2" id="KW-1185">Reference proteome</keyword>
<accession>A0A9D4GLA2</accession>
<name>A0A9D4GLA2_DREPO</name>
<comment type="caution">
    <text evidence="1">The sequence shown here is derived from an EMBL/GenBank/DDBJ whole genome shotgun (WGS) entry which is preliminary data.</text>
</comment>
<protein>
    <submittedName>
        <fullName evidence="1">Uncharacterized protein</fullName>
    </submittedName>
</protein>
<reference evidence="1" key="2">
    <citation type="submission" date="2020-11" db="EMBL/GenBank/DDBJ databases">
        <authorList>
            <person name="McCartney M.A."/>
            <person name="Auch B."/>
            <person name="Kono T."/>
            <person name="Mallez S."/>
            <person name="Becker A."/>
            <person name="Gohl D.M."/>
            <person name="Silverstein K.A.T."/>
            <person name="Koren S."/>
            <person name="Bechman K.B."/>
            <person name="Herman A."/>
            <person name="Abrahante J.E."/>
            <person name="Garbe J."/>
        </authorList>
    </citation>
    <scope>NUCLEOTIDE SEQUENCE</scope>
    <source>
        <strain evidence="1">Duluth1</strain>
        <tissue evidence="1">Whole animal</tissue>
    </source>
</reference>
<dbReference type="Proteomes" id="UP000828390">
    <property type="component" value="Unassembled WGS sequence"/>
</dbReference>
<sequence>MFLGELGLSSALTIELTWSGYVLIPTFENHHEGIAILNEQECDPPPSFAQWFKLPTGTTSPYP</sequence>
<organism evidence="1 2">
    <name type="scientific">Dreissena polymorpha</name>
    <name type="common">Zebra mussel</name>
    <name type="synonym">Mytilus polymorpha</name>
    <dbReference type="NCBI Taxonomy" id="45954"/>
    <lineage>
        <taxon>Eukaryota</taxon>
        <taxon>Metazoa</taxon>
        <taxon>Spiralia</taxon>
        <taxon>Lophotrochozoa</taxon>
        <taxon>Mollusca</taxon>
        <taxon>Bivalvia</taxon>
        <taxon>Autobranchia</taxon>
        <taxon>Heteroconchia</taxon>
        <taxon>Euheterodonta</taxon>
        <taxon>Imparidentia</taxon>
        <taxon>Neoheterodontei</taxon>
        <taxon>Myida</taxon>
        <taxon>Dreissenoidea</taxon>
        <taxon>Dreissenidae</taxon>
        <taxon>Dreissena</taxon>
    </lineage>
</organism>
<gene>
    <name evidence="1" type="ORF">DPMN_121218</name>
</gene>